<dbReference type="EMBL" id="PJAI02000007">
    <property type="protein sequence ID" value="TYK65951.1"/>
    <property type="molecule type" value="Genomic_DNA"/>
</dbReference>
<keyword evidence="2" id="KW-1185">Reference proteome</keyword>
<sequence>MLHTILSTNNSQQLTNNEIAKLIFEDAISKMSQLSGYNRQQAFNELAAQELFPKKHKNTPIINEDEVNFIHELFH</sequence>
<dbReference type="Proteomes" id="UP000815846">
    <property type="component" value="Unassembled WGS sequence"/>
</dbReference>
<protein>
    <submittedName>
        <fullName evidence="1">Uncharacterized protein</fullName>
    </submittedName>
</protein>
<evidence type="ECO:0000313" key="1">
    <source>
        <dbReference type="EMBL" id="TYK65951.1"/>
    </source>
</evidence>
<proteinExistence type="predicted"/>
<reference evidence="1 2" key="1">
    <citation type="submission" date="2019-08" db="EMBL/GenBank/DDBJ databases">
        <title>Microbe sample from Colwellia echini.</title>
        <authorList>
            <person name="Christiansen L."/>
            <person name="Pathiraja D."/>
            <person name="Schultz-Johansen M."/>
            <person name="Choi I.-G."/>
            <person name="Stougaard P."/>
        </authorList>
    </citation>
    <scope>NUCLEOTIDE SEQUENCE [LARGE SCALE GENOMIC DNA]</scope>
    <source>
        <strain evidence="1 2">A3</strain>
    </source>
</reference>
<dbReference type="RefSeq" id="WP_101342911.1">
    <property type="nucleotide sequence ID" value="NZ_PJAI02000007.1"/>
</dbReference>
<accession>A0ABY3MXR5</accession>
<comment type="caution">
    <text evidence="1">The sequence shown here is derived from an EMBL/GenBank/DDBJ whole genome shotgun (WGS) entry which is preliminary data.</text>
</comment>
<organism evidence="1 2">
    <name type="scientific">Colwellia echini</name>
    <dbReference type="NCBI Taxonomy" id="1982103"/>
    <lineage>
        <taxon>Bacteria</taxon>
        <taxon>Pseudomonadati</taxon>
        <taxon>Pseudomonadota</taxon>
        <taxon>Gammaproteobacteria</taxon>
        <taxon>Alteromonadales</taxon>
        <taxon>Colwelliaceae</taxon>
        <taxon>Colwellia</taxon>
    </lineage>
</organism>
<evidence type="ECO:0000313" key="2">
    <source>
        <dbReference type="Proteomes" id="UP000815846"/>
    </source>
</evidence>
<gene>
    <name evidence="1" type="ORF">CWS31_008370</name>
</gene>
<name>A0ABY3MXR5_9GAMM</name>